<organism evidence="1 2">
    <name type="scientific">Octopus sinensis</name>
    <name type="common">East Asian common octopus</name>
    <dbReference type="NCBI Taxonomy" id="2607531"/>
    <lineage>
        <taxon>Eukaryota</taxon>
        <taxon>Metazoa</taxon>
        <taxon>Spiralia</taxon>
        <taxon>Lophotrochozoa</taxon>
        <taxon>Mollusca</taxon>
        <taxon>Cephalopoda</taxon>
        <taxon>Coleoidea</taxon>
        <taxon>Octopodiformes</taxon>
        <taxon>Octopoda</taxon>
        <taxon>Incirrata</taxon>
        <taxon>Octopodidae</taxon>
        <taxon>Octopus</taxon>
    </lineage>
</organism>
<reference evidence="2" key="1">
    <citation type="submission" date="2025-08" db="UniProtKB">
        <authorList>
            <consortium name="RefSeq"/>
        </authorList>
    </citation>
    <scope>IDENTIFICATION</scope>
</reference>
<keyword evidence="1" id="KW-1185">Reference proteome</keyword>
<gene>
    <name evidence="2" type="primary">LOC115228185</name>
</gene>
<dbReference type="RefSeq" id="XP_029654687.1">
    <property type="nucleotide sequence ID" value="XM_029798827.1"/>
</dbReference>
<proteinExistence type="predicted"/>
<dbReference type="PANTHER" id="PTHR47027">
    <property type="entry name" value="REVERSE TRANSCRIPTASE DOMAIN-CONTAINING PROTEIN"/>
    <property type="match status" value="1"/>
</dbReference>
<dbReference type="KEGG" id="osn:115228185"/>
<evidence type="ECO:0000313" key="1">
    <source>
        <dbReference type="Proteomes" id="UP000515154"/>
    </source>
</evidence>
<sequence>MNTDKTDVVDVSRSEIPNYGKMRLSKKLGSLLGDREDIMRRKLLAAVALKSVMKDWLRYCPGKPSLRSRIYNAFVKPVLLYNSSTWGISDTELKNLDSFHRKQLRVLNGLHWPKKINNSSLYKLSNSVPVSQDIIDGRWRLFGHVLRMDPSSPAYQAMEEYFLSDSPKFRGRPRTTLPVALEHDLKHVGKTLKQCEDLDELRWLAQNRRGWQTMVKKIVSCVARVGI</sequence>
<evidence type="ECO:0000313" key="2">
    <source>
        <dbReference type="RefSeq" id="XP_029654687.1"/>
    </source>
</evidence>
<protein>
    <submittedName>
        <fullName evidence="2">Uncharacterized protein LOC115228185</fullName>
    </submittedName>
</protein>
<name>A0A6P7TZJ5_9MOLL</name>
<dbReference type="AlphaFoldDB" id="A0A6P7TZJ5"/>
<dbReference type="Proteomes" id="UP000515154">
    <property type="component" value="Unplaced"/>
</dbReference>
<dbReference type="PANTHER" id="PTHR47027:SF20">
    <property type="entry name" value="REVERSE TRANSCRIPTASE-LIKE PROTEIN WITH RNA-DIRECTED DNA POLYMERASE DOMAIN"/>
    <property type="match status" value="1"/>
</dbReference>
<accession>A0A6P7TZJ5</accession>